<dbReference type="Gene3D" id="1.20.58.530">
    <property type="match status" value="1"/>
</dbReference>
<comment type="similarity">
    <text evidence="1 15">Belongs to the TRAFAC class myosin-kinesin ATPase superfamily. Myosin family.</text>
</comment>
<dbReference type="SMART" id="SM00242">
    <property type="entry name" value="MYSc"/>
    <property type="match status" value="1"/>
</dbReference>
<dbReference type="InterPro" id="IPR004009">
    <property type="entry name" value="SH3_Myosin"/>
</dbReference>
<feature type="region of interest" description="Actin-binding" evidence="15">
    <location>
        <begin position="642"/>
        <end position="664"/>
    </location>
</feature>
<comment type="catalytic activity">
    <reaction evidence="11">
        <text>ATP + H2O = ADP + phosphate + H(+)</text>
        <dbReference type="Rhea" id="RHEA:13065"/>
        <dbReference type="ChEBI" id="CHEBI:15377"/>
        <dbReference type="ChEBI" id="CHEBI:15378"/>
        <dbReference type="ChEBI" id="CHEBI:30616"/>
        <dbReference type="ChEBI" id="CHEBI:43474"/>
        <dbReference type="ChEBI" id="CHEBI:456216"/>
    </reaction>
    <physiologicalReaction direction="left-to-right" evidence="11">
        <dbReference type="Rhea" id="RHEA:13066"/>
    </physiologicalReaction>
</comment>
<sequence length="1811" mass="209520">MAASELYTKYARIWIPDSDVVWKSAELLKDYKTGDKVLHLRLEDGKDQQYSLDPKTKELPPLRNPDILVGENDLTALSYLHEPAVLHNLKVRFIDSKLIYTYCGIVLVAINPYEQLPIYGEDIINAYSGQNMGDMDPHIFAVAEEAYKQMARDERNQSIIVSGESGAGKTVSAKYAMRYFATVSGSASEANVEERVLASNPIMESIGNAKTTRNDNSSRFGKYIEIGFDKRYRIIGAHMRTYLLEKSRVVFQAEDERNYHIFYQLCASAALPEFKTLRLGNANHFHYTKQGGSPVIDGIDDAKEMANTRRACSLLGISDSCQMGIFQILAAILHLGNVAFTSRDADSCVIPPKHEPLKIFCELMAVEYDQMAHWLCHRKLATATETYIKPISKLQAVNARDALAKHIYARLFSWIVDHVNKALLSTMKQHSFIGVLDIYGFETFEVNSFEQFCINYANEKLQQQFNMHVFKLEQEEYMREQIPWTLIDFYDNQPCINLIEAKLGILDLLDEECKMPKGSDNSWAQKLYNTHLNKTALFEKPRLSNKAFIIQHFADKVEYQCEGFLEKNKDTVYEEQINVLKSSKLKMLPELFQDEKEASPASATPSGRTPLSRAPVKPAKSKVAQTSKEHKKTVGHQFRNSLHLLMETLNATTPHYVRCIKPNDFKLPFMFDEKRTVQQLRACGVLETIRISAAGFPSRWTYQEFFSRYRVLMKQKDVLSDRKQTCKNVLEKLILNKDKYQFGKTKIFFRAGQVAYLEKIRADKLRVACIRIQKTIRGWLMRKKYLRMRKAAITIQRYVRGYQARCLAIFLRRTRAAIIIQKYQRMFSARKHYRRTRGATVVVQSYVRGCLARRKYQKMLRDHKATVVQKHVRGWLARRHFRRARRAIVYLQCCCRRMIAKRQLKALKIEARSVEHYKKLNVGMENKIMQLQRKIDEQTRDSRSLLEKLTALEAAYGSETEKLKNDVERLKMSEEEAKNATNRALSLQEEVAKLRKELHQTQAEKKTIEEQAGAYKQETDQLVLELKEQNSLLKKEKEDLNRHIQEQAREITEVVEKRFLEETKQLDLDLNNERQRYQNLLQEFSRLEERYDDLKDEMQLMMNISKPGQKRRDSTHSNESEYTYSSEITEPDELQMRLEEASERKAPLDMSLFLKLQKRVTELEQEKQWLQEELDRKEEQALKAKAQEERPPMRGAELEYESLKRQELESENKKLKNELNELRKALMEKSAPGVTAPGAPAYQVLLDQMTSVSEELEVRKEEVLILRSQLMSQKEAIQPKNTMTEPTILLEDVQKMKDKGEIAQAYVGLKETNRLLESQLQAQKRSHEAELEALRGEVQSLKEENNRQQQLLAQNLQLPPEARIEASLQHEITRLTNENLTVRKLKKQLKVFAKKIDELEVGHMENISPGQIIDEPIHPVNIPRKEKDFQGMLEYKKEDEPKLIKNLILDLKPRGVAVNLIPGLPAYILFMCVRHADYLNDDQKVRSLLTSTINGIKKVLKKKGDDFETVSFWLSNTCRFLHCLKQYSGEEGFMKHNTPRQNEHCLTNFDLAEYRQVLSDLAIQIYQQLVRVLESILQPMIVSGMLEHETIQGVSGVKPTGLRKRTSSIADEGTYTLDSIVRQLNTFHSIMCQHGMDPELIKQVVKQMFYIIGAVTLNNLLLRKDMCSWSKGMQIRYNVSQLEEWLRDKNLVNSSAKETLEPLIQAAQLLQVKKKTDDDAEAICSMCNALTTAQIVKVLNLYTPVNEFEERVSVSFIRTIQLRLRDRKDSPQLLMDAKHIFPVTFPFNPSSLALETIQIPGSLGLGFITRV</sequence>
<keyword evidence="7 16" id="KW-0175">Coiled coil</keyword>
<keyword evidence="10 15" id="KW-0009">Actin-binding</keyword>
<dbReference type="Gene3D" id="1.20.5.190">
    <property type="match status" value="3"/>
</dbReference>
<evidence type="ECO:0000256" key="12">
    <source>
        <dbReference type="ARBA" id="ARBA00054098"/>
    </source>
</evidence>
<feature type="domain" description="Dilute" evidence="18">
    <location>
        <begin position="1490"/>
        <end position="1766"/>
    </location>
</feature>
<dbReference type="InterPro" id="IPR002710">
    <property type="entry name" value="Dilute_dom"/>
</dbReference>
<dbReference type="OrthoDB" id="6108017at2759"/>
<feature type="domain" description="Myosin N-terminal SH3-like" evidence="20">
    <location>
        <begin position="8"/>
        <end position="60"/>
    </location>
</feature>
<evidence type="ECO:0000313" key="21">
    <source>
        <dbReference type="EMBL" id="KAJ7311411.1"/>
    </source>
</evidence>
<feature type="coiled-coil region" evidence="16">
    <location>
        <begin position="1317"/>
        <end position="1358"/>
    </location>
</feature>
<dbReference type="InterPro" id="IPR000048">
    <property type="entry name" value="IQ_motif_EF-hand-BS"/>
</dbReference>
<dbReference type="InterPro" id="IPR001609">
    <property type="entry name" value="Myosin_head_motor_dom-like"/>
</dbReference>
<evidence type="ECO:0000256" key="10">
    <source>
        <dbReference type="ARBA" id="ARBA00023203"/>
    </source>
</evidence>
<keyword evidence="3" id="KW-0677">Repeat</keyword>
<dbReference type="GO" id="GO:0000146">
    <property type="term" value="F:microfilament motor activity"/>
    <property type="evidence" value="ECO:0007669"/>
    <property type="project" value="TreeGrafter"/>
</dbReference>
<dbReference type="FunFam" id="3.40.850.10:FF:000089">
    <property type="entry name" value="Myosin VC"/>
    <property type="match status" value="1"/>
</dbReference>
<evidence type="ECO:0000256" key="15">
    <source>
        <dbReference type="PROSITE-ProRule" id="PRU00782"/>
    </source>
</evidence>
<keyword evidence="22" id="KW-1185">Reference proteome</keyword>
<dbReference type="InterPro" id="IPR058662">
    <property type="entry name" value="Myo5a/b_dom"/>
</dbReference>
<dbReference type="PANTHER" id="PTHR13140">
    <property type="entry name" value="MYOSIN"/>
    <property type="match status" value="1"/>
</dbReference>
<comment type="caution">
    <text evidence="21">The sequence shown here is derived from an EMBL/GenBank/DDBJ whole genome shotgun (WGS) entry which is preliminary data.</text>
</comment>
<evidence type="ECO:0000259" key="19">
    <source>
        <dbReference type="PROSITE" id="PS51456"/>
    </source>
</evidence>
<keyword evidence="2" id="KW-0597">Phosphoprotein</keyword>
<feature type="domain" description="Myosin motor" evidence="19">
    <location>
        <begin position="69"/>
        <end position="762"/>
    </location>
</feature>
<dbReference type="GO" id="GO:0005524">
    <property type="term" value="F:ATP binding"/>
    <property type="evidence" value="ECO:0007669"/>
    <property type="project" value="UniProtKB-UniRule"/>
</dbReference>
<dbReference type="PROSITE" id="PS51844">
    <property type="entry name" value="SH3_LIKE"/>
    <property type="match status" value="1"/>
</dbReference>
<dbReference type="PROSITE" id="PS51456">
    <property type="entry name" value="MYOSIN_MOTOR"/>
    <property type="match status" value="1"/>
</dbReference>
<dbReference type="Gene3D" id="3.30.70.1590">
    <property type="match status" value="1"/>
</dbReference>
<dbReference type="FunFam" id="1.20.5.190:FF:000006">
    <property type="entry name" value="Myosin VA"/>
    <property type="match status" value="1"/>
</dbReference>
<dbReference type="Pfam" id="PF00612">
    <property type="entry name" value="IQ"/>
    <property type="match status" value="5"/>
</dbReference>
<gene>
    <name evidence="21" type="ORF">JRQ81_007045</name>
</gene>
<organism evidence="21 22">
    <name type="scientific">Phrynocephalus forsythii</name>
    <dbReference type="NCBI Taxonomy" id="171643"/>
    <lineage>
        <taxon>Eukaryota</taxon>
        <taxon>Metazoa</taxon>
        <taxon>Chordata</taxon>
        <taxon>Craniata</taxon>
        <taxon>Vertebrata</taxon>
        <taxon>Euteleostomi</taxon>
        <taxon>Lepidosauria</taxon>
        <taxon>Squamata</taxon>
        <taxon>Bifurcata</taxon>
        <taxon>Unidentata</taxon>
        <taxon>Episquamata</taxon>
        <taxon>Toxicofera</taxon>
        <taxon>Iguania</taxon>
        <taxon>Acrodonta</taxon>
        <taxon>Agamidae</taxon>
        <taxon>Agaminae</taxon>
        <taxon>Phrynocephalus</taxon>
    </lineage>
</organism>
<dbReference type="Pfam" id="PF25966">
    <property type="entry name" value="Myo5a"/>
    <property type="match status" value="1"/>
</dbReference>
<evidence type="ECO:0000256" key="6">
    <source>
        <dbReference type="ARBA" id="ARBA00022860"/>
    </source>
</evidence>
<protein>
    <recommendedName>
        <fullName evidence="13">Unconventional myosin-Va</fullName>
    </recommendedName>
    <alternativeName>
        <fullName evidence="14">Dilute myosin heavy chain, non-muscle</fullName>
    </alternativeName>
</protein>
<dbReference type="GO" id="GO:0051015">
    <property type="term" value="F:actin filament binding"/>
    <property type="evidence" value="ECO:0007669"/>
    <property type="project" value="TreeGrafter"/>
</dbReference>
<evidence type="ECO:0000256" key="11">
    <source>
        <dbReference type="ARBA" id="ARBA00048778"/>
    </source>
</evidence>
<keyword evidence="4 15" id="KW-0547">Nucleotide-binding</keyword>
<evidence type="ECO:0000256" key="3">
    <source>
        <dbReference type="ARBA" id="ARBA00022737"/>
    </source>
</evidence>
<dbReference type="GO" id="GO:0016459">
    <property type="term" value="C:myosin complex"/>
    <property type="evidence" value="ECO:0007669"/>
    <property type="project" value="UniProtKB-KW"/>
</dbReference>
<evidence type="ECO:0000313" key="22">
    <source>
        <dbReference type="Proteomes" id="UP001142489"/>
    </source>
</evidence>
<dbReference type="CDD" id="cd01380">
    <property type="entry name" value="MYSc_Myo5"/>
    <property type="match status" value="1"/>
</dbReference>
<feature type="region of interest" description="Disordered" evidence="17">
    <location>
        <begin position="596"/>
        <end position="633"/>
    </location>
</feature>
<keyword evidence="9 15" id="KW-0505">Motor protein</keyword>
<evidence type="ECO:0000256" key="17">
    <source>
        <dbReference type="SAM" id="MobiDB-lite"/>
    </source>
</evidence>
<dbReference type="GO" id="GO:0005516">
    <property type="term" value="F:calmodulin binding"/>
    <property type="evidence" value="ECO:0007669"/>
    <property type="project" value="UniProtKB-KW"/>
</dbReference>
<accession>A0A9Q0XEB4</accession>
<dbReference type="InterPro" id="IPR027417">
    <property type="entry name" value="P-loop_NTPase"/>
</dbReference>
<evidence type="ECO:0000259" key="20">
    <source>
        <dbReference type="PROSITE" id="PS51844"/>
    </source>
</evidence>
<name>A0A9Q0XEB4_9SAUR</name>
<dbReference type="PANTHER" id="PTHR13140:SF273">
    <property type="entry name" value="UNCONVENTIONAL MYOSIN-VA"/>
    <property type="match status" value="1"/>
</dbReference>
<evidence type="ECO:0000256" key="5">
    <source>
        <dbReference type="ARBA" id="ARBA00022840"/>
    </source>
</evidence>
<dbReference type="PROSITE" id="PS50096">
    <property type="entry name" value="IQ"/>
    <property type="match status" value="6"/>
</dbReference>
<feature type="compositionally biased region" description="Basic and acidic residues" evidence="17">
    <location>
        <begin position="1110"/>
        <end position="1119"/>
    </location>
</feature>
<dbReference type="PROSITE" id="PS51126">
    <property type="entry name" value="DILUTE"/>
    <property type="match status" value="1"/>
</dbReference>
<dbReference type="GO" id="GO:0007015">
    <property type="term" value="P:actin filament organization"/>
    <property type="evidence" value="ECO:0007669"/>
    <property type="project" value="TreeGrafter"/>
</dbReference>
<evidence type="ECO:0000259" key="18">
    <source>
        <dbReference type="PROSITE" id="PS51126"/>
    </source>
</evidence>
<dbReference type="InterPro" id="IPR036103">
    <property type="entry name" value="MYSc_Myo5"/>
</dbReference>
<keyword evidence="6" id="KW-0112">Calmodulin-binding</keyword>
<evidence type="ECO:0000256" key="9">
    <source>
        <dbReference type="ARBA" id="ARBA00023175"/>
    </source>
</evidence>
<evidence type="ECO:0000256" key="14">
    <source>
        <dbReference type="ARBA" id="ARBA00076270"/>
    </source>
</evidence>
<dbReference type="Gene3D" id="3.40.850.10">
    <property type="entry name" value="Kinesin motor domain"/>
    <property type="match status" value="1"/>
</dbReference>
<evidence type="ECO:0000256" key="7">
    <source>
        <dbReference type="ARBA" id="ARBA00023054"/>
    </source>
</evidence>
<dbReference type="SUPFAM" id="SSF52540">
    <property type="entry name" value="P-loop containing nucleoside triphosphate hydrolases"/>
    <property type="match status" value="3"/>
</dbReference>
<keyword evidence="5 15" id="KW-0067">ATP-binding</keyword>
<dbReference type="InterPro" id="IPR036961">
    <property type="entry name" value="Kinesin_motor_dom_sf"/>
</dbReference>
<dbReference type="FunFam" id="3.30.70.1590:FF:000003">
    <property type="entry name" value="Myosin-Va isoform 1"/>
    <property type="match status" value="1"/>
</dbReference>
<dbReference type="Gene3D" id="1.20.120.720">
    <property type="entry name" value="Myosin VI head, motor domain, U50 subdomain"/>
    <property type="match status" value="1"/>
</dbReference>
<feature type="binding site" evidence="15">
    <location>
        <begin position="163"/>
        <end position="170"/>
    </location>
    <ligand>
        <name>ATP</name>
        <dbReference type="ChEBI" id="CHEBI:30616"/>
    </ligand>
</feature>
<dbReference type="Gene3D" id="1.10.10.820">
    <property type="match status" value="1"/>
</dbReference>
<dbReference type="FunFam" id="1.20.5.190:FF:000001">
    <property type="entry name" value="unconventional myosin-Va"/>
    <property type="match status" value="2"/>
</dbReference>
<dbReference type="Pfam" id="PF00063">
    <property type="entry name" value="Myosin_head"/>
    <property type="match status" value="1"/>
</dbReference>
<reference evidence="21" key="1">
    <citation type="journal article" date="2023" name="DNA Res.">
        <title>Chromosome-level genome assembly of Phrynocephalus forsythii using third-generation DNA sequencing and Hi-C analysis.</title>
        <authorList>
            <person name="Qi Y."/>
            <person name="Zhao W."/>
            <person name="Zhao Y."/>
            <person name="Niu C."/>
            <person name="Cao S."/>
            <person name="Zhang Y."/>
        </authorList>
    </citation>
    <scope>NUCLEOTIDE SEQUENCE</scope>
    <source>
        <tissue evidence="21">Muscle</tissue>
    </source>
</reference>
<dbReference type="FunFam" id="1.10.10.820:FF:000001">
    <property type="entry name" value="Myosin heavy chain"/>
    <property type="match status" value="1"/>
</dbReference>
<evidence type="ECO:0000256" key="16">
    <source>
        <dbReference type="SAM" id="Coils"/>
    </source>
</evidence>
<dbReference type="GO" id="GO:0005737">
    <property type="term" value="C:cytoplasm"/>
    <property type="evidence" value="ECO:0007669"/>
    <property type="project" value="TreeGrafter"/>
</dbReference>
<dbReference type="FunFam" id="1.20.58.530:FF:000002">
    <property type="entry name" value="Class V myosin"/>
    <property type="match status" value="1"/>
</dbReference>
<dbReference type="EMBL" id="JAPFRF010000014">
    <property type="protein sequence ID" value="KAJ7311411.1"/>
    <property type="molecule type" value="Genomic_DNA"/>
</dbReference>
<keyword evidence="8 15" id="KW-0518">Myosin</keyword>
<feature type="coiled-coil region" evidence="16">
    <location>
        <begin position="914"/>
        <end position="1104"/>
    </location>
</feature>
<evidence type="ECO:0000256" key="1">
    <source>
        <dbReference type="ARBA" id="ARBA00008314"/>
    </source>
</evidence>
<dbReference type="SMART" id="SM01132">
    <property type="entry name" value="DIL"/>
    <property type="match status" value="1"/>
</dbReference>
<dbReference type="PRINTS" id="PR00193">
    <property type="entry name" value="MYOSINHEAVY"/>
</dbReference>
<dbReference type="Pfam" id="PF01843">
    <property type="entry name" value="DIL"/>
    <property type="match status" value="1"/>
</dbReference>
<evidence type="ECO:0000256" key="2">
    <source>
        <dbReference type="ARBA" id="ARBA00022553"/>
    </source>
</evidence>
<evidence type="ECO:0000256" key="8">
    <source>
        <dbReference type="ARBA" id="ARBA00023123"/>
    </source>
</evidence>
<comment type="function">
    <text evidence="12">Processive actin-based motor that can move in large steps approximating the 36-nm pseudo-repeat of the actin filament. Can hydrolyze ATP in the presence of actin, which is essential for its function as a motor protein. Involved in melanosome transport. Also mediates the transport of vesicles to the plasma membrane. May also be required for some polarization process involved in dendrite formation.</text>
</comment>
<evidence type="ECO:0000256" key="13">
    <source>
        <dbReference type="ARBA" id="ARBA00068036"/>
    </source>
</evidence>
<feature type="region of interest" description="Disordered" evidence="17">
    <location>
        <begin position="1105"/>
        <end position="1132"/>
    </location>
</feature>
<evidence type="ECO:0000256" key="4">
    <source>
        <dbReference type="ARBA" id="ARBA00022741"/>
    </source>
</evidence>
<feature type="coiled-coil region" evidence="16">
    <location>
        <begin position="1153"/>
        <end position="1228"/>
    </location>
</feature>
<proteinExistence type="inferred from homology"/>
<dbReference type="Proteomes" id="UP001142489">
    <property type="component" value="Unassembled WGS sequence"/>
</dbReference>
<dbReference type="SMART" id="SM00015">
    <property type="entry name" value="IQ"/>
    <property type="match status" value="6"/>
</dbReference>
<dbReference type="GO" id="GO:0016020">
    <property type="term" value="C:membrane"/>
    <property type="evidence" value="ECO:0007669"/>
    <property type="project" value="TreeGrafter"/>
</dbReference>